<feature type="binding site" evidence="9">
    <location>
        <position position="278"/>
    </location>
    <ligand>
        <name>4-amino-2-methyl-5-(diphosphooxymethyl)pyrimidine</name>
        <dbReference type="ChEBI" id="CHEBI:57841"/>
    </ligand>
</feature>
<feature type="binding site" evidence="9">
    <location>
        <position position="230"/>
    </location>
    <ligand>
        <name>Mg(2+)</name>
        <dbReference type="ChEBI" id="CHEBI:18420"/>
    </ligand>
</feature>
<evidence type="ECO:0000256" key="7">
    <source>
        <dbReference type="ARBA" id="ARBA00047851"/>
    </source>
</evidence>
<evidence type="ECO:0000256" key="10">
    <source>
        <dbReference type="RuleBase" id="RU003826"/>
    </source>
</evidence>
<dbReference type="Gene3D" id="3.20.20.70">
    <property type="entry name" value="Aldolase class I"/>
    <property type="match status" value="1"/>
</dbReference>
<dbReference type="NCBIfam" id="TIGR00693">
    <property type="entry name" value="thiE"/>
    <property type="match status" value="1"/>
</dbReference>
<dbReference type="NCBIfam" id="NF002727">
    <property type="entry name" value="PRK02615.1"/>
    <property type="match status" value="1"/>
</dbReference>
<evidence type="ECO:0000256" key="11">
    <source>
        <dbReference type="RuleBase" id="RU004253"/>
    </source>
</evidence>
<dbReference type="PANTHER" id="PTHR20857:SF15">
    <property type="entry name" value="THIAMINE-PHOSPHATE SYNTHASE"/>
    <property type="match status" value="1"/>
</dbReference>
<comment type="catalytic activity">
    <reaction evidence="8 9 10">
        <text>2-[(2R,5Z)-2-carboxy-4-methylthiazol-5(2H)-ylidene]ethyl phosphate + 4-amino-2-methyl-5-(diphosphooxymethyl)pyrimidine + 2 H(+) = thiamine phosphate + CO2 + diphosphate</text>
        <dbReference type="Rhea" id="RHEA:47844"/>
        <dbReference type="ChEBI" id="CHEBI:15378"/>
        <dbReference type="ChEBI" id="CHEBI:16526"/>
        <dbReference type="ChEBI" id="CHEBI:33019"/>
        <dbReference type="ChEBI" id="CHEBI:37575"/>
        <dbReference type="ChEBI" id="CHEBI:57841"/>
        <dbReference type="ChEBI" id="CHEBI:62899"/>
        <dbReference type="EC" id="2.5.1.3"/>
    </reaction>
</comment>
<reference evidence="14 15" key="1">
    <citation type="submission" date="2016-10" db="EMBL/GenBank/DDBJ databases">
        <authorList>
            <person name="de Groot N.N."/>
        </authorList>
    </citation>
    <scope>NUCLEOTIDE SEQUENCE [LARGE SCALE GENOMIC DNA]</scope>
    <source>
        <strain evidence="14 15">DSM 20678</strain>
    </source>
</reference>
<dbReference type="GO" id="GO:0004789">
    <property type="term" value="F:thiamine-phosphate diphosphorylase activity"/>
    <property type="evidence" value="ECO:0007669"/>
    <property type="project" value="UniProtKB-UniRule"/>
</dbReference>
<dbReference type="AlphaFoldDB" id="A0A1I5YJQ0"/>
<evidence type="ECO:0000259" key="13">
    <source>
        <dbReference type="Pfam" id="PF17792"/>
    </source>
</evidence>
<organism evidence="14 15">
    <name type="scientific">Caldicoprobacter faecalis</name>
    <dbReference type="NCBI Taxonomy" id="937334"/>
    <lineage>
        <taxon>Bacteria</taxon>
        <taxon>Bacillati</taxon>
        <taxon>Bacillota</taxon>
        <taxon>Clostridia</taxon>
        <taxon>Caldicoprobacterales</taxon>
        <taxon>Caldicoprobacteraceae</taxon>
        <taxon>Caldicoprobacter</taxon>
    </lineage>
</organism>
<keyword evidence="4 9" id="KW-0460">Magnesium</keyword>
<sequence length="348" mass="39878">MKELFRIIDANINRASEGIRVLEDIARFYYNNASLTEKLKRLRHEIRKNIMEYLPQCISERNALDDVGLPVSGSLNVDGRNDLFEVIAANFKRCQEALRVIEENLKLLGKYQLSKLYERLRFECYTLEKEYISADWALEKRKKLDTDIYCITAEEYSRGRTNIEVVAQMIEAGIKIIQYREKDKKLIDKYRECVQIREMTQKAGVTFIVNDHVDLAMMIRADGVHIGQDDLPVEKVRELVGERMIIGVSTHSPEQAQKAVAGGADYIGVGPIYRTFTKKDVCQPVGLEYLEYVVQNIDIPFVAIGGIKEHNVLEVKRAGAKCIAMVTEIVGADDIKAKIESIRRRLTW</sequence>
<dbReference type="Pfam" id="PF02581">
    <property type="entry name" value="TMP-TENI"/>
    <property type="match status" value="1"/>
</dbReference>
<keyword evidence="3 9" id="KW-0479">Metal-binding</keyword>
<protein>
    <recommendedName>
        <fullName evidence="9">Thiamine-phosphate synthase</fullName>
        <shortName evidence="9">TP synthase</shortName>
        <shortName evidence="9">TPS</shortName>
        <ecNumber evidence="9">2.5.1.3</ecNumber>
    </recommendedName>
    <alternativeName>
        <fullName evidence="9">Thiamine-phosphate pyrophosphorylase</fullName>
        <shortName evidence="9">TMP pyrophosphorylase</shortName>
        <shortName evidence="9">TMP-PPase</shortName>
    </alternativeName>
</protein>
<keyword evidence="15" id="KW-1185">Reference proteome</keyword>
<keyword evidence="5 9" id="KW-0784">Thiamine biosynthesis</keyword>
<dbReference type="SUPFAM" id="SSF51391">
    <property type="entry name" value="Thiamin phosphate synthase"/>
    <property type="match status" value="1"/>
</dbReference>
<dbReference type="InterPro" id="IPR022998">
    <property type="entry name" value="ThiamineP_synth_TenI"/>
</dbReference>
<dbReference type="FunFam" id="3.20.20.70:FF:000096">
    <property type="entry name" value="Thiamine-phosphate synthase"/>
    <property type="match status" value="1"/>
</dbReference>
<dbReference type="GO" id="GO:0009229">
    <property type="term" value="P:thiamine diphosphate biosynthetic process"/>
    <property type="evidence" value="ECO:0007669"/>
    <property type="project" value="UniProtKB-UniRule"/>
</dbReference>
<dbReference type="EC" id="2.5.1.3" evidence="9"/>
<comment type="function">
    <text evidence="9">Condenses 4-methyl-5-(beta-hydroxyethyl)thiazole monophosphate (THZ-P) and 2-methyl-4-amino-5-hydroxymethyl pyrimidine pyrophosphate (HMP-PP) to form thiamine monophosphate (TMP).</text>
</comment>
<evidence type="ECO:0000256" key="5">
    <source>
        <dbReference type="ARBA" id="ARBA00022977"/>
    </source>
</evidence>
<comment type="similarity">
    <text evidence="9 10">Belongs to the thiamine-phosphate synthase family.</text>
</comment>
<dbReference type="RefSeq" id="WP_092282837.1">
    <property type="nucleotide sequence ID" value="NZ_FOXR01000050.1"/>
</dbReference>
<accession>A0A1I5YJQ0</accession>
<feature type="binding site" evidence="9">
    <location>
        <position position="210"/>
    </location>
    <ligand>
        <name>4-amino-2-methyl-5-(diphosphooxymethyl)pyrimidine</name>
        <dbReference type="ChEBI" id="CHEBI:57841"/>
    </ligand>
</feature>
<dbReference type="GO" id="GO:0000287">
    <property type="term" value="F:magnesium ion binding"/>
    <property type="evidence" value="ECO:0007669"/>
    <property type="project" value="UniProtKB-UniRule"/>
</dbReference>
<dbReference type="PANTHER" id="PTHR20857">
    <property type="entry name" value="THIAMINE-PHOSPHATE PYROPHOSPHORYLASE"/>
    <property type="match status" value="1"/>
</dbReference>
<keyword evidence="2 9" id="KW-0808">Transferase</keyword>
<name>A0A1I5YJQ0_9FIRM</name>
<comment type="pathway">
    <text evidence="1 9 11">Cofactor biosynthesis; thiamine diphosphate biosynthesis; thiamine phosphate from 4-amino-2-methyl-5-diphosphomethylpyrimidine and 4-methyl-5-(2-phosphoethyl)-thiazole: step 1/1.</text>
</comment>
<evidence type="ECO:0000256" key="6">
    <source>
        <dbReference type="ARBA" id="ARBA00047334"/>
    </source>
</evidence>
<dbReference type="Proteomes" id="UP000198577">
    <property type="component" value="Unassembled WGS sequence"/>
</dbReference>
<evidence type="ECO:0000256" key="3">
    <source>
        <dbReference type="ARBA" id="ARBA00022723"/>
    </source>
</evidence>
<evidence type="ECO:0000256" key="8">
    <source>
        <dbReference type="ARBA" id="ARBA00047883"/>
    </source>
</evidence>
<dbReference type="InterPro" id="IPR013785">
    <property type="entry name" value="Aldolase_TIM"/>
</dbReference>
<dbReference type="EMBL" id="FOXR01000050">
    <property type="protein sequence ID" value="SFQ44453.1"/>
    <property type="molecule type" value="Genomic_DNA"/>
</dbReference>
<evidence type="ECO:0000259" key="12">
    <source>
        <dbReference type="Pfam" id="PF02581"/>
    </source>
</evidence>
<dbReference type="CDD" id="cd00564">
    <property type="entry name" value="TMP_TenI"/>
    <property type="match status" value="1"/>
</dbReference>
<feature type="binding site" evidence="9">
    <location>
        <position position="306"/>
    </location>
    <ligand>
        <name>2-[(2R,5Z)-2-carboxy-4-methylthiazol-5(2H)-ylidene]ethyl phosphate</name>
        <dbReference type="ChEBI" id="CHEBI:62899"/>
    </ligand>
</feature>
<dbReference type="Pfam" id="PF17792">
    <property type="entry name" value="ThiD2"/>
    <property type="match status" value="1"/>
</dbReference>
<dbReference type="STRING" id="937334.SAMN05444406_1504"/>
<evidence type="ECO:0000256" key="2">
    <source>
        <dbReference type="ARBA" id="ARBA00022679"/>
    </source>
</evidence>
<proteinExistence type="inferred from homology"/>
<dbReference type="InterPro" id="IPR041397">
    <property type="entry name" value="ThiD2"/>
</dbReference>
<feature type="binding site" evidence="9">
    <location>
        <begin position="326"/>
        <end position="327"/>
    </location>
    <ligand>
        <name>2-[(2R,5Z)-2-carboxy-4-methylthiazol-5(2H)-ylidene]ethyl phosphate</name>
        <dbReference type="ChEBI" id="CHEBI:62899"/>
    </ligand>
</feature>
<comment type="catalytic activity">
    <reaction evidence="6 9 10">
        <text>4-methyl-5-(2-phosphooxyethyl)-thiazole + 4-amino-2-methyl-5-(diphosphooxymethyl)pyrimidine + H(+) = thiamine phosphate + diphosphate</text>
        <dbReference type="Rhea" id="RHEA:22328"/>
        <dbReference type="ChEBI" id="CHEBI:15378"/>
        <dbReference type="ChEBI" id="CHEBI:33019"/>
        <dbReference type="ChEBI" id="CHEBI:37575"/>
        <dbReference type="ChEBI" id="CHEBI:57841"/>
        <dbReference type="ChEBI" id="CHEBI:58296"/>
        <dbReference type="EC" id="2.5.1.3"/>
    </reaction>
</comment>
<evidence type="ECO:0000313" key="15">
    <source>
        <dbReference type="Proteomes" id="UP000198577"/>
    </source>
</evidence>
<comment type="catalytic activity">
    <reaction evidence="7 9 10">
        <text>2-(2-carboxy-4-methylthiazol-5-yl)ethyl phosphate + 4-amino-2-methyl-5-(diphosphooxymethyl)pyrimidine + 2 H(+) = thiamine phosphate + CO2 + diphosphate</text>
        <dbReference type="Rhea" id="RHEA:47848"/>
        <dbReference type="ChEBI" id="CHEBI:15378"/>
        <dbReference type="ChEBI" id="CHEBI:16526"/>
        <dbReference type="ChEBI" id="CHEBI:33019"/>
        <dbReference type="ChEBI" id="CHEBI:37575"/>
        <dbReference type="ChEBI" id="CHEBI:57841"/>
        <dbReference type="ChEBI" id="CHEBI:62890"/>
        <dbReference type="EC" id="2.5.1.3"/>
    </reaction>
</comment>
<feature type="domain" description="ThiD2" evidence="13">
    <location>
        <begin position="6"/>
        <end position="130"/>
    </location>
</feature>
<dbReference type="HAMAP" id="MF_00097">
    <property type="entry name" value="TMP_synthase"/>
    <property type="match status" value="1"/>
</dbReference>
<dbReference type="GO" id="GO:0005737">
    <property type="term" value="C:cytoplasm"/>
    <property type="evidence" value="ECO:0007669"/>
    <property type="project" value="TreeGrafter"/>
</dbReference>
<evidence type="ECO:0000256" key="1">
    <source>
        <dbReference type="ARBA" id="ARBA00005165"/>
    </source>
</evidence>
<evidence type="ECO:0000256" key="4">
    <source>
        <dbReference type="ARBA" id="ARBA00022842"/>
    </source>
</evidence>
<feature type="binding site" evidence="9">
    <location>
        <position position="211"/>
    </location>
    <ligand>
        <name>Mg(2+)</name>
        <dbReference type="ChEBI" id="CHEBI:18420"/>
    </ligand>
</feature>
<dbReference type="GO" id="GO:0009228">
    <property type="term" value="P:thiamine biosynthetic process"/>
    <property type="evidence" value="ECO:0007669"/>
    <property type="project" value="UniProtKB-KW"/>
</dbReference>
<evidence type="ECO:0000313" key="14">
    <source>
        <dbReference type="EMBL" id="SFQ44453.1"/>
    </source>
</evidence>
<dbReference type="OrthoDB" id="9812206at2"/>
<dbReference type="InterPro" id="IPR036206">
    <property type="entry name" value="ThiamineP_synth_sf"/>
</dbReference>
<dbReference type="PIRSF" id="PIRSF000512">
    <property type="entry name" value="TMP_PPase_Cyanobac_prd"/>
    <property type="match status" value="1"/>
</dbReference>
<feature type="binding site" evidence="9">
    <location>
        <begin position="275"/>
        <end position="277"/>
    </location>
    <ligand>
        <name>2-[(2R,5Z)-2-carboxy-4-methylthiazol-5(2H)-ylidene]ethyl phosphate</name>
        <dbReference type="ChEBI" id="CHEBI:62899"/>
    </ligand>
</feature>
<dbReference type="UniPathway" id="UPA00060">
    <property type="reaction ID" value="UER00141"/>
</dbReference>
<feature type="binding site" evidence="9">
    <location>
        <begin position="178"/>
        <end position="182"/>
    </location>
    <ligand>
        <name>4-amino-2-methyl-5-(diphosphooxymethyl)pyrimidine</name>
        <dbReference type="ChEBI" id="CHEBI:57841"/>
    </ligand>
</feature>
<evidence type="ECO:0000256" key="9">
    <source>
        <dbReference type="HAMAP-Rule" id="MF_00097"/>
    </source>
</evidence>
<comment type="cofactor">
    <cofactor evidence="9">
        <name>Mg(2+)</name>
        <dbReference type="ChEBI" id="CHEBI:18420"/>
    </cofactor>
    <text evidence="9">Binds 1 Mg(2+) ion per subunit.</text>
</comment>
<dbReference type="InterPro" id="IPR034291">
    <property type="entry name" value="TMP_synthase"/>
</dbReference>
<dbReference type="InterPro" id="IPR016229">
    <property type="entry name" value="TMP_synthase_cyanobac_bac"/>
</dbReference>
<feature type="domain" description="Thiamine phosphate synthase/TenI" evidence="12">
    <location>
        <begin position="148"/>
        <end position="329"/>
    </location>
</feature>
<feature type="binding site" evidence="9">
    <location>
        <position position="249"/>
    </location>
    <ligand>
        <name>4-amino-2-methyl-5-(diphosphooxymethyl)pyrimidine</name>
        <dbReference type="ChEBI" id="CHEBI:57841"/>
    </ligand>
</feature>
<gene>
    <name evidence="9" type="primary">thiE</name>
    <name evidence="14" type="ORF">SAMN05444406_1504</name>
</gene>